<feature type="transmembrane region" description="Helical" evidence="2">
    <location>
        <begin position="6"/>
        <end position="26"/>
    </location>
</feature>
<feature type="region of interest" description="Disordered" evidence="1">
    <location>
        <begin position="33"/>
        <end position="52"/>
    </location>
</feature>
<proteinExistence type="predicted"/>
<gene>
    <name evidence="3" type="ORF">F3Y22_tig00110458pilonHSYRG00379</name>
</gene>
<keyword evidence="2" id="KW-1133">Transmembrane helix</keyword>
<sequence length="225" mass="25081">MPSNAGIVVGTFAGILGLIIIAAIALRLKNSQREADSGENETYDENKETDKEKELAKMLRELGAYYQKQSAPPLKTAVDVEAVPEKQTIERLIKLVLDEKPARGHFPDGRPLAVKLLHNDGLDKRIQEQFMAEHKYDHVESRRDSGICSPGDLNAISSESQEWFPKQVWEKFDKGELEEIWDNIEIEEKGGAEAATPPIPFQHLISSANVHSITGSRTNSTADYD</sequence>
<comment type="caution">
    <text evidence="3">The sequence shown here is derived from an EMBL/GenBank/DDBJ whole genome shotgun (WGS) entry which is preliminary data.</text>
</comment>
<keyword evidence="2" id="KW-0812">Transmembrane</keyword>
<evidence type="ECO:0000256" key="2">
    <source>
        <dbReference type="SAM" id="Phobius"/>
    </source>
</evidence>
<name>A0A6A3AJM1_HIBSY</name>
<keyword evidence="4" id="KW-1185">Reference proteome</keyword>
<evidence type="ECO:0000313" key="3">
    <source>
        <dbReference type="EMBL" id="KAE8704268.1"/>
    </source>
</evidence>
<accession>A0A6A3AJM1</accession>
<evidence type="ECO:0000313" key="4">
    <source>
        <dbReference type="Proteomes" id="UP000436088"/>
    </source>
</evidence>
<protein>
    <submittedName>
        <fullName evidence="3">Uncharacterized protein</fullName>
    </submittedName>
</protein>
<reference evidence="3" key="1">
    <citation type="submission" date="2019-09" db="EMBL/GenBank/DDBJ databases">
        <title>Draft genome information of white flower Hibiscus syriacus.</title>
        <authorList>
            <person name="Kim Y.-M."/>
        </authorList>
    </citation>
    <scope>NUCLEOTIDE SEQUENCE [LARGE SCALE GENOMIC DNA]</scope>
    <source>
        <strain evidence="3">YM2019G1</strain>
    </source>
</reference>
<dbReference type="Proteomes" id="UP000436088">
    <property type="component" value="Unassembled WGS sequence"/>
</dbReference>
<evidence type="ECO:0000256" key="1">
    <source>
        <dbReference type="SAM" id="MobiDB-lite"/>
    </source>
</evidence>
<keyword evidence="2" id="KW-0472">Membrane</keyword>
<organism evidence="3 4">
    <name type="scientific">Hibiscus syriacus</name>
    <name type="common">Rose of Sharon</name>
    <dbReference type="NCBI Taxonomy" id="106335"/>
    <lineage>
        <taxon>Eukaryota</taxon>
        <taxon>Viridiplantae</taxon>
        <taxon>Streptophyta</taxon>
        <taxon>Embryophyta</taxon>
        <taxon>Tracheophyta</taxon>
        <taxon>Spermatophyta</taxon>
        <taxon>Magnoliopsida</taxon>
        <taxon>eudicotyledons</taxon>
        <taxon>Gunneridae</taxon>
        <taxon>Pentapetalae</taxon>
        <taxon>rosids</taxon>
        <taxon>malvids</taxon>
        <taxon>Malvales</taxon>
        <taxon>Malvaceae</taxon>
        <taxon>Malvoideae</taxon>
        <taxon>Hibiscus</taxon>
    </lineage>
</organism>
<dbReference type="EMBL" id="VEPZ02000994">
    <property type="protein sequence ID" value="KAE8704268.1"/>
    <property type="molecule type" value="Genomic_DNA"/>
</dbReference>
<dbReference type="AlphaFoldDB" id="A0A6A3AJM1"/>